<evidence type="ECO:0000313" key="14">
    <source>
        <dbReference type="Proteomes" id="UP000253383"/>
    </source>
</evidence>
<keyword evidence="13" id="KW-0675">Receptor</keyword>
<sequence>MKKNRYALSKLSFCLFLQTVSSWQGYAYAQVTASIDNSPVDKKVLATDLHKPLKQALNELSTRYNASVIYNLQTVENKFVTRQTQSPARIEDALQNLLEPLNLHFEKVKEHVYVVVPPKESRKENRSEGIEATRPTSMPLLDNSLFNPMLARMNTTLLARMEQKTAITVRGRVTSDNGEGLVGVNVIIKGSTTGVTTDSEGNYTLTVPNGNGTLIFSYIGFLSKEVSINNRAVINVQLATDERLLSEVQVVGYGTQSKAEVTSAIATVTAKEIKDMPLVGLDQALQGRASGVQVTNNTGAPGGGVSIRIRGTSSLGAGNEPLYVVDGVPINNTQTFNQQTGEERINGMSNINPADIESIEILKDAASTSIYGARAANGVVLITTKRGKAGKQQIDFTSYYGFSKATGRYNVLGASDFAILSNEGLASIKAAPVFTQDFINNPTSNTNWQDAVLRTAPTANINISTRGGTEKTQYMLSAGYMDQQGILIDSRFKRYNLRVNLDQRINKKVKIGNNLMVSYTDNNRLRNNGTPRSDAGGNHLYGSPVLTTALTRSPATPIRLANGEYSFDPLAPLIANPVAMALAQHLDNKTIRLIGNLFAEWEIIRGLRFRTQLGTDVRFENEDFFYEPFQAAVQGNGTGTGSVRNFNEVLWLTENYLTYEFGLGKDHKFQALLGTSFQESRLEEAFSYVGGFVSKNVTTLNGGSTILTSTSNAESWGIASYFGRLNYNYKSKYLLSVNARLDGSSRFGANNKYGFFPSASVGWNLSEEEFMKSSTTISNLKFRASYGITGNQEIGNYSYIGTFGVGGGANTGRNYLNRLGAVANNIPNDDFSWEQTAQFNVGADVGFLNNRLSLTADYYIKTTTDLLLNLPLPRTSGFNSTLTNIGKMENKGFELGINTVNLNGAFSWSTNLNFSMNRNKVLSLIGGQDIAVNEATLIREGQPISFWVYEREKNVNPENGTVLIVDQNKSGGAVNSLDRVIMGSPLPKHIGGLTNTFGYKGFDLNIFFQWSYGNKIYNQTRKWMEGLNRDLNSTIGYNTTQVSFDKRWKKPGDVTEYPGVFYDNRSANNLLPHNGWLEDGSYLRLKTLTLGYNLPRSVTGKLQIASARLYFSSNNLLTFTRYSGYDPEVSHFTGSGLGGNVAMGYDYGTFPQPKTYTLGLNISF</sequence>
<dbReference type="Gene3D" id="2.170.130.10">
    <property type="entry name" value="TonB-dependent receptor, plug domain"/>
    <property type="match status" value="1"/>
</dbReference>
<evidence type="ECO:0000256" key="4">
    <source>
        <dbReference type="ARBA" id="ARBA00022692"/>
    </source>
</evidence>
<dbReference type="InterPro" id="IPR000531">
    <property type="entry name" value="Beta-barrel_TonB"/>
</dbReference>
<dbReference type="NCBIfam" id="TIGR04056">
    <property type="entry name" value="OMP_RagA_SusC"/>
    <property type="match status" value="1"/>
</dbReference>
<dbReference type="InterPro" id="IPR008969">
    <property type="entry name" value="CarboxyPept-like_regulatory"/>
</dbReference>
<dbReference type="AlphaFoldDB" id="A0A368JSF9"/>
<accession>A0A368JSF9</accession>
<feature type="domain" description="TonB-dependent receptor-like beta-barrel" evidence="11">
    <location>
        <begin position="598"/>
        <end position="1116"/>
    </location>
</feature>
<evidence type="ECO:0000259" key="11">
    <source>
        <dbReference type="Pfam" id="PF00593"/>
    </source>
</evidence>
<dbReference type="Pfam" id="PF13715">
    <property type="entry name" value="CarbopepD_reg_2"/>
    <property type="match status" value="1"/>
</dbReference>
<dbReference type="GO" id="GO:0009279">
    <property type="term" value="C:cell outer membrane"/>
    <property type="evidence" value="ECO:0007669"/>
    <property type="project" value="UniProtKB-SubCell"/>
</dbReference>
<keyword evidence="3 8" id="KW-1134">Transmembrane beta strand</keyword>
<keyword evidence="5 9" id="KW-0798">TonB box</keyword>
<evidence type="ECO:0000256" key="2">
    <source>
        <dbReference type="ARBA" id="ARBA00022448"/>
    </source>
</evidence>
<evidence type="ECO:0000256" key="6">
    <source>
        <dbReference type="ARBA" id="ARBA00023136"/>
    </source>
</evidence>
<evidence type="ECO:0000256" key="7">
    <source>
        <dbReference type="ARBA" id="ARBA00023237"/>
    </source>
</evidence>
<dbReference type="InterPro" id="IPR039426">
    <property type="entry name" value="TonB-dep_rcpt-like"/>
</dbReference>
<keyword evidence="10" id="KW-0732">Signal</keyword>
<dbReference type="Pfam" id="PF00593">
    <property type="entry name" value="TonB_dep_Rec_b-barrel"/>
    <property type="match status" value="1"/>
</dbReference>
<evidence type="ECO:0000256" key="9">
    <source>
        <dbReference type="RuleBase" id="RU003357"/>
    </source>
</evidence>
<proteinExistence type="inferred from homology"/>
<evidence type="ECO:0000256" key="3">
    <source>
        <dbReference type="ARBA" id="ARBA00022452"/>
    </source>
</evidence>
<keyword evidence="2 8" id="KW-0813">Transport</keyword>
<dbReference type="Gene3D" id="3.55.50.30">
    <property type="match status" value="1"/>
</dbReference>
<dbReference type="SUPFAM" id="SSF56935">
    <property type="entry name" value="Porins"/>
    <property type="match status" value="1"/>
</dbReference>
<comment type="subcellular location">
    <subcellularLocation>
        <location evidence="1 8">Cell outer membrane</location>
        <topology evidence="1 8">Multi-pass membrane protein</topology>
    </subcellularLocation>
</comment>
<evidence type="ECO:0000256" key="5">
    <source>
        <dbReference type="ARBA" id="ARBA00023077"/>
    </source>
</evidence>
<dbReference type="Gene3D" id="2.60.40.1120">
    <property type="entry name" value="Carboxypeptidase-like, regulatory domain"/>
    <property type="match status" value="1"/>
</dbReference>
<dbReference type="NCBIfam" id="TIGR04057">
    <property type="entry name" value="SusC_RagA_signa"/>
    <property type="match status" value="1"/>
</dbReference>
<keyword evidence="7 8" id="KW-0998">Cell outer membrane</keyword>
<dbReference type="EMBL" id="QOWE01000009">
    <property type="protein sequence ID" value="RCR69121.1"/>
    <property type="molecule type" value="Genomic_DNA"/>
</dbReference>
<evidence type="ECO:0000256" key="8">
    <source>
        <dbReference type="PROSITE-ProRule" id="PRU01360"/>
    </source>
</evidence>
<feature type="signal peptide" evidence="10">
    <location>
        <begin position="1"/>
        <end position="29"/>
    </location>
</feature>
<organism evidence="13 14">
    <name type="scientific">Larkinella punicea</name>
    <dbReference type="NCBI Taxonomy" id="2315727"/>
    <lineage>
        <taxon>Bacteria</taxon>
        <taxon>Pseudomonadati</taxon>
        <taxon>Bacteroidota</taxon>
        <taxon>Cytophagia</taxon>
        <taxon>Cytophagales</taxon>
        <taxon>Spirosomataceae</taxon>
        <taxon>Larkinella</taxon>
    </lineage>
</organism>
<reference evidence="13 14" key="1">
    <citation type="submission" date="2018-07" db="EMBL/GenBank/DDBJ databases">
        <title>Genome analysis of Larkinella rosea.</title>
        <authorList>
            <person name="Zhou Z."/>
            <person name="Wang G."/>
        </authorList>
    </citation>
    <scope>NUCLEOTIDE SEQUENCE [LARGE SCALE GENOMIC DNA]</scope>
    <source>
        <strain evidence="14">zzj9</strain>
    </source>
</reference>
<protein>
    <submittedName>
        <fullName evidence="13">TonB-dependent receptor</fullName>
    </submittedName>
</protein>
<dbReference type="InterPro" id="IPR036942">
    <property type="entry name" value="Beta-barrel_TonB_sf"/>
</dbReference>
<keyword evidence="6 8" id="KW-0472">Membrane</keyword>
<evidence type="ECO:0000313" key="13">
    <source>
        <dbReference type="EMBL" id="RCR69121.1"/>
    </source>
</evidence>
<dbReference type="SUPFAM" id="SSF49464">
    <property type="entry name" value="Carboxypeptidase regulatory domain-like"/>
    <property type="match status" value="1"/>
</dbReference>
<name>A0A368JSF9_9BACT</name>
<keyword evidence="14" id="KW-1185">Reference proteome</keyword>
<dbReference type="Pfam" id="PF07715">
    <property type="entry name" value="Plug"/>
    <property type="match status" value="1"/>
</dbReference>
<dbReference type="Proteomes" id="UP000253383">
    <property type="component" value="Unassembled WGS sequence"/>
</dbReference>
<dbReference type="OrthoDB" id="9768177at2"/>
<comment type="similarity">
    <text evidence="8 9">Belongs to the TonB-dependent receptor family.</text>
</comment>
<comment type="caution">
    <text evidence="13">The sequence shown here is derived from an EMBL/GenBank/DDBJ whole genome shotgun (WGS) entry which is preliminary data.</text>
</comment>
<dbReference type="InterPro" id="IPR023997">
    <property type="entry name" value="TonB-dep_OMP_SusC/RagA_CS"/>
</dbReference>
<dbReference type="PROSITE" id="PS52016">
    <property type="entry name" value="TONB_DEPENDENT_REC_3"/>
    <property type="match status" value="1"/>
</dbReference>
<keyword evidence="4 8" id="KW-0812">Transmembrane</keyword>
<evidence type="ECO:0000256" key="1">
    <source>
        <dbReference type="ARBA" id="ARBA00004571"/>
    </source>
</evidence>
<evidence type="ECO:0000256" key="10">
    <source>
        <dbReference type="SAM" id="SignalP"/>
    </source>
</evidence>
<dbReference type="InterPro" id="IPR023996">
    <property type="entry name" value="TonB-dep_OMP_SusC/RagA"/>
</dbReference>
<dbReference type="InterPro" id="IPR012910">
    <property type="entry name" value="Plug_dom"/>
</dbReference>
<feature type="chain" id="PRO_5016935095" evidence="10">
    <location>
        <begin position="30"/>
        <end position="1164"/>
    </location>
</feature>
<feature type="domain" description="TonB-dependent receptor plug" evidence="12">
    <location>
        <begin position="258"/>
        <end position="379"/>
    </location>
</feature>
<dbReference type="Gene3D" id="2.40.170.20">
    <property type="entry name" value="TonB-dependent receptor, beta-barrel domain"/>
    <property type="match status" value="1"/>
</dbReference>
<dbReference type="FunFam" id="2.170.130.10:FF:000008">
    <property type="entry name" value="SusC/RagA family TonB-linked outer membrane protein"/>
    <property type="match status" value="1"/>
</dbReference>
<gene>
    <name evidence="13" type="ORF">DUE52_12180</name>
</gene>
<dbReference type="InterPro" id="IPR037066">
    <property type="entry name" value="Plug_dom_sf"/>
</dbReference>
<dbReference type="RefSeq" id="WP_114406297.1">
    <property type="nucleotide sequence ID" value="NZ_QOWE01000009.1"/>
</dbReference>
<evidence type="ECO:0000259" key="12">
    <source>
        <dbReference type="Pfam" id="PF07715"/>
    </source>
</evidence>